<evidence type="ECO:0000313" key="4">
    <source>
        <dbReference type="Proteomes" id="UP000241899"/>
    </source>
</evidence>
<gene>
    <name evidence="3" type="ORF">C5F46_00175</name>
</gene>
<dbReference type="RefSeq" id="WP_107323342.1">
    <property type="nucleotide sequence ID" value="NZ_NHSP01000027.1"/>
</dbReference>
<dbReference type="Pfam" id="PF00561">
    <property type="entry name" value="Abhydrolase_1"/>
    <property type="match status" value="1"/>
</dbReference>
<evidence type="ECO:0000256" key="1">
    <source>
        <dbReference type="SAM" id="MobiDB-lite"/>
    </source>
</evidence>
<evidence type="ECO:0000259" key="2">
    <source>
        <dbReference type="Pfam" id="PF00561"/>
    </source>
</evidence>
<evidence type="ECO:0000313" key="3">
    <source>
        <dbReference type="EMBL" id="PTE19211.1"/>
    </source>
</evidence>
<sequence length="104" mass="10992">MPDGVRLIRLNCRGGGSSDWTGRETYSVTQQVRDALALLDHLGIDPAVIIGSSRGGLPGLVITAIAPPRPSCQSCRASAPPPPRRAPSQRHRPEPRLSPPPCGP</sequence>
<dbReference type="OrthoDB" id="9791366at2"/>
<proteinExistence type="predicted"/>
<reference evidence="3 4" key="1">
    <citation type="submission" date="2018-03" db="EMBL/GenBank/DDBJ databases">
        <title>Rhodobacter veldkampii.</title>
        <authorList>
            <person name="Meyer T.E."/>
            <person name="Miller S."/>
            <person name="Lodha T."/>
            <person name="Gandham S."/>
            <person name="Chintalapati S."/>
            <person name="Chintalapati V.R."/>
        </authorList>
    </citation>
    <scope>NUCLEOTIDE SEQUENCE [LARGE SCALE GENOMIC DNA]</scope>
    <source>
        <strain evidence="3 4">DSM 11550</strain>
    </source>
</reference>
<dbReference type="SUPFAM" id="SSF53474">
    <property type="entry name" value="alpha/beta-Hydrolases"/>
    <property type="match status" value="1"/>
</dbReference>
<dbReference type="EMBL" id="PZKF01000001">
    <property type="protein sequence ID" value="PTE19211.1"/>
    <property type="molecule type" value="Genomic_DNA"/>
</dbReference>
<dbReference type="InterPro" id="IPR000073">
    <property type="entry name" value="AB_hydrolase_1"/>
</dbReference>
<accession>A0A2T4JMV4</accession>
<dbReference type="Proteomes" id="UP000241899">
    <property type="component" value="Unassembled WGS sequence"/>
</dbReference>
<protein>
    <recommendedName>
        <fullName evidence="2">AB hydrolase-1 domain-containing protein</fullName>
    </recommendedName>
</protein>
<organism evidence="3 4">
    <name type="scientific">Phaeovulum veldkampii DSM 11550</name>
    <dbReference type="NCBI Taxonomy" id="1185920"/>
    <lineage>
        <taxon>Bacteria</taxon>
        <taxon>Pseudomonadati</taxon>
        <taxon>Pseudomonadota</taxon>
        <taxon>Alphaproteobacteria</taxon>
        <taxon>Rhodobacterales</taxon>
        <taxon>Paracoccaceae</taxon>
        <taxon>Phaeovulum</taxon>
    </lineage>
</organism>
<name>A0A2T4JMV4_9RHOB</name>
<dbReference type="InterPro" id="IPR029058">
    <property type="entry name" value="AB_hydrolase_fold"/>
</dbReference>
<dbReference type="AlphaFoldDB" id="A0A2T4JMV4"/>
<keyword evidence="4" id="KW-1185">Reference proteome</keyword>
<feature type="domain" description="AB hydrolase-1" evidence="2">
    <location>
        <begin position="4"/>
        <end position="69"/>
    </location>
</feature>
<comment type="caution">
    <text evidence="3">The sequence shown here is derived from an EMBL/GenBank/DDBJ whole genome shotgun (WGS) entry which is preliminary data.</text>
</comment>
<dbReference type="Gene3D" id="3.40.50.1820">
    <property type="entry name" value="alpha/beta hydrolase"/>
    <property type="match status" value="1"/>
</dbReference>
<feature type="region of interest" description="Disordered" evidence="1">
    <location>
        <begin position="70"/>
        <end position="104"/>
    </location>
</feature>